<comment type="caution">
    <text evidence="1">The sequence shown here is derived from an EMBL/GenBank/DDBJ whole genome shotgun (WGS) entry which is preliminary data.</text>
</comment>
<evidence type="ECO:0000313" key="1">
    <source>
        <dbReference type="EMBL" id="RLC37137.1"/>
    </source>
</evidence>
<evidence type="ECO:0008006" key="3">
    <source>
        <dbReference type="Google" id="ProtNLM"/>
    </source>
</evidence>
<evidence type="ECO:0000313" key="2">
    <source>
        <dbReference type="Proteomes" id="UP000281261"/>
    </source>
</evidence>
<dbReference type="AlphaFoldDB" id="A0A420ZCS2"/>
<reference evidence="1 2" key="1">
    <citation type="submission" date="2018-06" db="EMBL/GenBank/DDBJ databases">
        <title>Extensive metabolic versatility and redundancy in microbially diverse, dynamic hydrothermal sediments.</title>
        <authorList>
            <person name="Dombrowski N."/>
            <person name="Teske A."/>
            <person name="Baker B.J."/>
        </authorList>
    </citation>
    <scope>NUCLEOTIDE SEQUENCE [LARGE SCALE GENOMIC DNA]</scope>
    <source>
        <strain evidence="1">B79_G16</strain>
    </source>
</reference>
<organism evidence="1 2">
    <name type="scientific">candidate division Kazan bacterium</name>
    <dbReference type="NCBI Taxonomy" id="2202143"/>
    <lineage>
        <taxon>Bacteria</taxon>
        <taxon>Bacteria division Kazan-3B-28</taxon>
    </lineage>
</organism>
<protein>
    <recommendedName>
        <fullName evidence="3">DUF3240 domain-containing protein</fullName>
    </recommendedName>
</protein>
<dbReference type="EMBL" id="QMNG01000011">
    <property type="protein sequence ID" value="RLC37137.1"/>
    <property type="molecule type" value="Genomic_DNA"/>
</dbReference>
<sequence>MKAVIVTYHSEIDKRFLEMVEKMGVSDYIFHPKVLARDCDGRQRGEQHAIGTDSMLVAFLEEDEAEEFYCRIVDYRKEEKIRKHMRVFMLQVEKYECNRNPTT</sequence>
<dbReference type="Proteomes" id="UP000281261">
    <property type="component" value="Unassembled WGS sequence"/>
</dbReference>
<name>A0A420ZCS2_UNCK3</name>
<accession>A0A420ZCS2</accession>
<gene>
    <name evidence="1" type="ORF">DRH29_02960</name>
</gene>
<proteinExistence type="predicted"/>